<dbReference type="AlphaFoldDB" id="A0A380B477"/>
<protein>
    <submittedName>
        <fullName evidence="1">Uncharacterized protein</fullName>
    </submittedName>
</protein>
<organism evidence="1 2">
    <name type="scientific">Serratia quinivorans</name>
    <dbReference type="NCBI Taxonomy" id="137545"/>
    <lineage>
        <taxon>Bacteria</taxon>
        <taxon>Pseudomonadati</taxon>
        <taxon>Pseudomonadota</taxon>
        <taxon>Gammaproteobacteria</taxon>
        <taxon>Enterobacterales</taxon>
        <taxon>Yersiniaceae</taxon>
        <taxon>Serratia</taxon>
    </lineage>
</organism>
<dbReference type="EMBL" id="UGYN01000002">
    <property type="protein sequence ID" value="SUI92800.1"/>
    <property type="molecule type" value="Genomic_DNA"/>
</dbReference>
<dbReference type="RefSeq" id="WP_115184801.1">
    <property type="nucleotide sequence ID" value="NZ_CAMKUF010000001.1"/>
</dbReference>
<gene>
    <name evidence="1" type="ORF">NCTC11544_05637</name>
</gene>
<evidence type="ECO:0000313" key="2">
    <source>
        <dbReference type="Proteomes" id="UP000255529"/>
    </source>
</evidence>
<evidence type="ECO:0000313" key="1">
    <source>
        <dbReference type="EMBL" id="SUI92800.1"/>
    </source>
</evidence>
<sequence length="662" mass="73748">MAYHADGSLASGSVLFEGSLASGEMKYLDLQSRSFPRPRITSDYPQLKWYDSKSVSLDVNNVKYIFSNANSYTLSRVIKNGNDLAVRHTTHFAVLVDGVVTTTQYRLGVSIRVVNSGPVFTEVEVVCYNPALGSLAENSLKVTTVYRIFKSGRVRVYSKFVAVKQIPVGILFGVHSSYNPRLASGYTSDYKRKTMVYNGALGRYSIGMIHTTHDVHRDGTNWGPDRTYFDVMTLNSATAGDFTFGWRYTSATNYSFLNWPVEKDWAWSMESWVDLNETLTDPTAIATRNHNRPVGYLNAGMWPSQARKSVLETAGEISEAILEFLDTPAAAGIGGSTGVPDNRRPWTSYATHIYNYIRYGMRTLNDIFGDFKYRQYTSYGISWINPDMGARYLAGRMLLQFAASDTIIAMEWIYRQAEREGNTAIMAALKAQLSSMGNALITAANAQTVKLCPLDGSMTGIIPPSNAGTIGMRFLALAIYAGVDTDGRYLALFNSMENIINTNYVFIENILGDGYDNRPTHDLWMSYTHWTSYFYLSSCALIGRAPLTNMSSYTYSLIATAGHGALRDIDMNNSESRRGKTTHWLNAVYILLCADRISTVGAAKAIMDNVFSSEWGPQPGYPGRFCCFLENTQGGPIPASDVPFLAGYLSDMWLHFNFKRNR</sequence>
<dbReference type="Proteomes" id="UP000255529">
    <property type="component" value="Unassembled WGS sequence"/>
</dbReference>
<proteinExistence type="predicted"/>
<accession>A0A380B477</accession>
<name>A0A380B477_9GAMM</name>
<reference evidence="1 2" key="1">
    <citation type="submission" date="2018-06" db="EMBL/GenBank/DDBJ databases">
        <authorList>
            <consortium name="Pathogen Informatics"/>
            <person name="Doyle S."/>
        </authorList>
    </citation>
    <scope>NUCLEOTIDE SEQUENCE [LARGE SCALE GENOMIC DNA]</scope>
    <source>
        <strain evidence="1 2">NCTC11544</strain>
    </source>
</reference>